<dbReference type="EMBL" id="SOKU01000235">
    <property type="protein sequence ID" value="TES85282.1"/>
    <property type="molecule type" value="Genomic_DNA"/>
</dbReference>
<evidence type="ECO:0000259" key="8">
    <source>
        <dbReference type="PROSITE" id="PS50928"/>
    </source>
</evidence>
<gene>
    <name evidence="9" type="ORF">E3J95_04760</name>
</gene>
<keyword evidence="5 7" id="KW-1133">Transmembrane helix</keyword>
<keyword evidence="6 7" id="KW-0472">Membrane</keyword>
<name>A0A523QI87_UNCAE</name>
<accession>A0A523QI87</accession>
<feature type="transmembrane region" description="Helical" evidence="7">
    <location>
        <begin position="223"/>
        <end position="243"/>
    </location>
</feature>
<evidence type="ECO:0000256" key="5">
    <source>
        <dbReference type="ARBA" id="ARBA00022989"/>
    </source>
</evidence>
<keyword evidence="2 7" id="KW-0813">Transport</keyword>
<dbReference type="CDD" id="cd06261">
    <property type="entry name" value="TM_PBP2"/>
    <property type="match status" value="1"/>
</dbReference>
<feature type="transmembrane region" description="Helical" evidence="7">
    <location>
        <begin position="123"/>
        <end position="143"/>
    </location>
</feature>
<feature type="transmembrane region" description="Helical" evidence="7">
    <location>
        <begin position="64"/>
        <end position="80"/>
    </location>
</feature>
<dbReference type="PROSITE" id="PS50928">
    <property type="entry name" value="ABC_TM1"/>
    <property type="match status" value="1"/>
</dbReference>
<dbReference type="SUPFAM" id="SSF161098">
    <property type="entry name" value="MetI-like"/>
    <property type="match status" value="1"/>
</dbReference>
<proteinExistence type="inferred from homology"/>
<dbReference type="InterPro" id="IPR035906">
    <property type="entry name" value="MetI-like_sf"/>
</dbReference>
<keyword evidence="3" id="KW-1003">Cell membrane</keyword>
<comment type="caution">
    <text evidence="9">The sequence shown here is derived from an EMBL/GenBank/DDBJ whole genome shotgun (WGS) entry which is preliminary data.</text>
</comment>
<protein>
    <submittedName>
        <fullName evidence="9">Sugar ABC transporter permease</fullName>
    </submittedName>
</protein>
<organism evidence="9 10">
    <name type="scientific">Aerophobetes bacterium</name>
    <dbReference type="NCBI Taxonomy" id="2030807"/>
    <lineage>
        <taxon>Bacteria</taxon>
        <taxon>Candidatus Aerophobota</taxon>
    </lineage>
</organism>
<dbReference type="GO" id="GO:0055085">
    <property type="term" value="P:transmembrane transport"/>
    <property type="evidence" value="ECO:0007669"/>
    <property type="project" value="InterPro"/>
</dbReference>
<reference evidence="9 10" key="1">
    <citation type="submission" date="2019-03" db="EMBL/GenBank/DDBJ databases">
        <title>Metabolic potential of uncultured bacteria and archaea associated with petroleum seepage in deep-sea sediments.</title>
        <authorList>
            <person name="Dong X."/>
            <person name="Hubert C."/>
        </authorList>
    </citation>
    <scope>NUCLEOTIDE SEQUENCE [LARGE SCALE GENOMIC DNA]</scope>
    <source>
        <strain evidence="9">E44_bin92</strain>
    </source>
</reference>
<dbReference type="GO" id="GO:0005886">
    <property type="term" value="C:plasma membrane"/>
    <property type="evidence" value="ECO:0007669"/>
    <property type="project" value="UniProtKB-SubCell"/>
</dbReference>
<feature type="transmembrane region" description="Helical" evidence="7">
    <location>
        <begin position="86"/>
        <end position="111"/>
    </location>
</feature>
<dbReference type="PANTHER" id="PTHR43005:SF1">
    <property type="entry name" value="SPERMIDINE_PUTRESCINE TRANSPORT SYSTEM PERMEASE PROTEIN"/>
    <property type="match status" value="1"/>
</dbReference>
<evidence type="ECO:0000256" key="6">
    <source>
        <dbReference type="ARBA" id="ARBA00023136"/>
    </source>
</evidence>
<feature type="transmembrane region" description="Helical" evidence="7">
    <location>
        <begin position="288"/>
        <end position="309"/>
    </location>
</feature>
<sequence>MAFILRKRNAKRQEEKAAGGGFYRSGFFPWLLMMPTLAVLGFIGLFPFGYAIYLAGRKLILSKMYLPNPFVGLANFQFLMQDPTFIHALFITLVITVEAVFIQFWLGLGLATLAQRNIRGKGFFRVCLLVPMAITPVVTGLMWRFMLYPGAGLIPYYGKQLAQFFGRETFPELLSVNYALQTIVAVDVWQWTPFMFLIFLAGLASIPPEPYEAARIDGASPWFIFRSVTLPLLRPMILIAILIRTMDVFRIFDKVFVLTSGGPGDATETLAYYLYRSGFKFFHASRGAAIALIALVIIVGFSFLFVKLLRKEAVIR</sequence>
<dbReference type="PANTHER" id="PTHR43005">
    <property type="entry name" value="BLR7065 PROTEIN"/>
    <property type="match status" value="1"/>
</dbReference>
<dbReference type="Proteomes" id="UP000320781">
    <property type="component" value="Unassembled WGS sequence"/>
</dbReference>
<dbReference type="InterPro" id="IPR000515">
    <property type="entry name" value="MetI-like"/>
</dbReference>
<evidence type="ECO:0000313" key="9">
    <source>
        <dbReference type="EMBL" id="TES85282.1"/>
    </source>
</evidence>
<evidence type="ECO:0000256" key="1">
    <source>
        <dbReference type="ARBA" id="ARBA00004651"/>
    </source>
</evidence>
<comment type="subcellular location">
    <subcellularLocation>
        <location evidence="1 7">Cell membrane</location>
        <topology evidence="1 7">Multi-pass membrane protein</topology>
    </subcellularLocation>
</comment>
<evidence type="ECO:0000256" key="7">
    <source>
        <dbReference type="RuleBase" id="RU363032"/>
    </source>
</evidence>
<keyword evidence="4 7" id="KW-0812">Transmembrane</keyword>
<evidence type="ECO:0000313" key="10">
    <source>
        <dbReference type="Proteomes" id="UP000320781"/>
    </source>
</evidence>
<comment type="similarity">
    <text evidence="7">Belongs to the binding-protein-dependent transport system permease family.</text>
</comment>
<feature type="domain" description="ABC transmembrane type-1" evidence="8">
    <location>
        <begin position="89"/>
        <end position="305"/>
    </location>
</feature>
<evidence type="ECO:0000256" key="3">
    <source>
        <dbReference type="ARBA" id="ARBA00022475"/>
    </source>
</evidence>
<feature type="transmembrane region" description="Helical" evidence="7">
    <location>
        <begin position="178"/>
        <end position="203"/>
    </location>
</feature>
<feature type="transmembrane region" description="Helical" evidence="7">
    <location>
        <begin position="30"/>
        <end position="52"/>
    </location>
</feature>
<dbReference type="AlphaFoldDB" id="A0A523QI87"/>
<dbReference type="Pfam" id="PF00528">
    <property type="entry name" value="BPD_transp_1"/>
    <property type="match status" value="1"/>
</dbReference>
<evidence type="ECO:0000256" key="4">
    <source>
        <dbReference type="ARBA" id="ARBA00022692"/>
    </source>
</evidence>
<dbReference type="Gene3D" id="1.10.3720.10">
    <property type="entry name" value="MetI-like"/>
    <property type="match status" value="1"/>
</dbReference>
<evidence type="ECO:0000256" key="2">
    <source>
        <dbReference type="ARBA" id="ARBA00022448"/>
    </source>
</evidence>